<proteinExistence type="predicted"/>
<feature type="region of interest" description="Disordered" evidence="1">
    <location>
        <begin position="652"/>
        <end position="759"/>
    </location>
</feature>
<dbReference type="OrthoDB" id="122869at2759"/>
<gene>
    <name evidence="2" type="ORF">PHMEG_0009684</name>
</gene>
<name>A0A225WGH2_9STRA</name>
<evidence type="ECO:0000313" key="3">
    <source>
        <dbReference type="Proteomes" id="UP000198211"/>
    </source>
</evidence>
<dbReference type="Proteomes" id="UP000198211">
    <property type="component" value="Unassembled WGS sequence"/>
</dbReference>
<reference evidence="3" key="1">
    <citation type="submission" date="2017-03" db="EMBL/GenBank/DDBJ databases">
        <title>Phytopthora megakarya and P. palmivora, two closely related causual agents of cacao black pod achieved similar genome size and gene model numbers by different mechanisms.</title>
        <authorList>
            <person name="Ali S."/>
            <person name="Shao J."/>
            <person name="Larry D.J."/>
            <person name="Kronmiller B."/>
            <person name="Shen D."/>
            <person name="Strem M.D."/>
            <person name="Melnick R.L."/>
            <person name="Guiltinan M.J."/>
            <person name="Tyler B.M."/>
            <person name="Meinhardt L.W."/>
            <person name="Bailey B.A."/>
        </authorList>
    </citation>
    <scope>NUCLEOTIDE SEQUENCE [LARGE SCALE GENOMIC DNA]</scope>
    <source>
        <strain evidence="3">zdho120</strain>
    </source>
</reference>
<dbReference type="AlphaFoldDB" id="A0A225WGH2"/>
<keyword evidence="3" id="KW-1185">Reference proteome</keyword>
<dbReference type="EMBL" id="NBNE01000920">
    <property type="protein sequence ID" value="OWZ16514.1"/>
    <property type="molecule type" value="Genomic_DNA"/>
</dbReference>
<evidence type="ECO:0000256" key="1">
    <source>
        <dbReference type="SAM" id="MobiDB-lite"/>
    </source>
</evidence>
<accession>A0A225WGH2</accession>
<evidence type="ECO:0000313" key="2">
    <source>
        <dbReference type="EMBL" id="OWZ16514.1"/>
    </source>
</evidence>
<feature type="compositionally biased region" description="Basic residues" evidence="1">
    <location>
        <begin position="736"/>
        <end position="746"/>
    </location>
</feature>
<organism evidence="2 3">
    <name type="scientific">Phytophthora megakarya</name>
    <dbReference type="NCBI Taxonomy" id="4795"/>
    <lineage>
        <taxon>Eukaryota</taxon>
        <taxon>Sar</taxon>
        <taxon>Stramenopiles</taxon>
        <taxon>Oomycota</taxon>
        <taxon>Peronosporomycetes</taxon>
        <taxon>Peronosporales</taxon>
        <taxon>Peronosporaceae</taxon>
        <taxon>Phytophthora</taxon>
    </lineage>
</organism>
<feature type="compositionally biased region" description="Pro residues" evidence="1">
    <location>
        <begin position="588"/>
        <end position="598"/>
    </location>
</feature>
<feature type="region of interest" description="Disordered" evidence="1">
    <location>
        <begin position="160"/>
        <end position="185"/>
    </location>
</feature>
<comment type="caution">
    <text evidence="2">The sequence shown here is derived from an EMBL/GenBank/DDBJ whole genome shotgun (WGS) entry which is preliminary data.</text>
</comment>
<feature type="region of interest" description="Disordered" evidence="1">
    <location>
        <begin position="492"/>
        <end position="616"/>
    </location>
</feature>
<feature type="compositionally biased region" description="Low complexity" evidence="1">
    <location>
        <begin position="494"/>
        <end position="520"/>
    </location>
</feature>
<feature type="compositionally biased region" description="Low complexity" evidence="1">
    <location>
        <begin position="529"/>
        <end position="555"/>
    </location>
</feature>
<protein>
    <submittedName>
        <fullName evidence="2">Uncharacterized protein</fullName>
    </submittedName>
</protein>
<sequence length="759" mass="84345">MTHVETKDPFGFVGSHVVRKKSRKGGEEHGWLTRYDEVLDCYTLFVPGGGEPRLLARGEVMKFLSAPNIELHDDDQDDFPPPVKDTTTSRYIGTTLRRPRQTSTGAEGSVDEDVRGHVKYFLPFGDRYCVEYEDGSTEEISESAVIDGMIALIKSPFFSSPSRNKTRSGSIRTRSSIDEMDEGDIAPMRRKRQRVETGSDTGVQEIPSVSVVVVENVDDEQVVDDVVIVDQTELEADADKETEPAPNILEIMNSTMGSATRENTLEIASHPVEEPMQVDEGAVADQDNVVEILETEIPANNDTTNDTTADTAQTGEQQVVPFYMIEKRPHAPTEPLPKRALAFELLRASLLNLLDRREASSVKIAMQYDLLRNTDVRDRDAVIRFVDADGLIVLNHLLNSFATDIIGDDEEENEEISPEKTRERMERDDELYHVLKIVAMLPTPSRDQVLESNIGKTIGLLCKSRGPPGRQRPLPKCIMGLAKWIKTSWIKNIPSSPKSSPKAASVNTSQPATRPQQQARRGGRGGSIGRSSSQVNRRQSAPSQRPQRQISPASRTSPAEQHVPEDNSPIPRLSRPQQATLAQQPVSAPAPAPAPPQSSAPRRVTGGLKPDWMRQKENLSRSRFCIEDNTNVDTRPYRDNRARPITNVPVAVSQASTQKPPNPDQHEDAGGPDGVFGRTQRLRFGKRWNTQEFGFQDPPGTLREPPGSSYAMPSYGRSQYSDQDSVYVPPVPYSSRRPRPILRRISRYNDEPVIDGPGS</sequence>